<protein>
    <submittedName>
        <fullName evidence="2">Chaperone protein dnaK3</fullName>
    </submittedName>
</protein>
<feature type="non-terminal residue" evidence="2">
    <location>
        <position position="123"/>
    </location>
</feature>
<proteinExistence type="predicted"/>
<gene>
    <name evidence="2" type="primary">dnaK3</name>
    <name evidence="2" type="ORF">CM83_102475</name>
</gene>
<organism evidence="2">
    <name type="scientific">Lygus hesperus</name>
    <name type="common">Western plant bug</name>
    <dbReference type="NCBI Taxonomy" id="30085"/>
    <lineage>
        <taxon>Eukaryota</taxon>
        <taxon>Metazoa</taxon>
        <taxon>Ecdysozoa</taxon>
        <taxon>Arthropoda</taxon>
        <taxon>Hexapoda</taxon>
        <taxon>Insecta</taxon>
        <taxon>Pterygota</taxon>
        <taxon>Neoptera</taxon>
        <taxon>Paraneoptera</taxon>
        <taxon>Hemiptera</taxon>
        <taxon>Heteroptera</taxon>
        <taxon>Panheteroptera</taxon>
        <taxon>Cimicomorpha</taxon>
        <taxon>Miridae</taxon>
        <taxon>Mirini</taxon>
        <taxon>Lygus</taxon>
    </lineage>
</organism>
<accession>A0A0A9X661</accession>
<evidence type="ECO:0000256" key="1">
    <source>
        <dbReference type="SAM" id="MobiDB-lite"/>
    </source>
</evidence>
<feature type="region of interest" description="Disordered" evidence="1">
    <location>
        <begin position="84"/>
        <end position="123"/>
    </location>
</feature>
<sequence length="123" mass="14707">MLRRLSLEDSGQQKTLEELLQQAVHAYMQQTAANQSNQPGEGGKPPLRKVIRHRYNQPRQLTYTTFRPDGSVSVRQVEPRQTYRWRRNQNSKMRRPTPKTKKRTRKMVPGRRNNHVYRRRALQ</sequence>
<dbReference type="EMBL" id="GBHO01027397">
    <property type="protein sequence ID" value="JAG16207.1"/>
    <property type="molecule type" value="Transcribed_RNA"/>
</dbReference>
<dbReference type="AlphaFoldDB" id="A0A0A9X661"/>
<name>A0A0A9X661_LYGHE</name>
<evidence type="ECO:0000313" key="2">
    <source>
        <dbReference type="EMBL" id="JAG16207.1"/>
    </source>
</evidence>
<reference evidence="2" key="2">
    <citation type="submission" date="2014-07" db="EMBL/GenBank/DDBJ databases">
        <authorList>
            <person name="Hull J."/>
        </authorList>
    </citation>
    <scope>NUCLEOTIDE SEQUENCE</scope>
</reference>
<reference evidence="2" key="1">
    <citation type="journal article" date="2014" name="PLoS ONE">
        <title>Transcriptome-Based Identification of ABC Transporters in the Western Tarnished Plant Bug Lygus hesperus.</title>
        <authorList>
            <person name="Hull J.J."/>
            <person name="Chaney K."/>
            <person name="Geib S.M."/>
            <person name="Fabrick J.A."/>
            <person name="Brent C.S."/>
            <person name="Walsh D."/>
            <person name="Lavine L.C."/>
        </authorList>
    </citation>
    <scope>NUCLEOTIDE SEQUENCE</scope>
</reference>